<evidence type="ECO:0000313" key="3">
    <source>
        <dbReference type="Proteomes" id="UP000269945"/>
    </source>
</evidence>
<dbReference type="AlphaFoldDB" id="A0A9X9M3Z9"/>
<sequence length="39" mass="4458">MDLQPVPSKFGNQLIRGTAPRAAMRRTSPEMTNQIHRNH</sequence>
<name>A0A9X9M3Z9_GULGU</name>
<evidence type="ECO:0000256" key="1">
    <source>
        <dbReference type="SAM" id="MobiDB-lite"/>
    </source>
</evidence>
<reference evidence="2 3" key="1">
    <citation type="submission" date="2018-10" db="EMBL/GenBank/DDBJ databases">
        <authorList>
            <person name="Ekblom R."/>
            <person name="Jareborg N."/>
        </authorList>
    </citation>
    <scope>NUCLEOTIDE SEQUENCE [LARGE SCALE GENOMIC DNA]</scope>
    <source>
        <tissue evidence="2">Muscle</tissue>
    </source>
</reference>
<gene>
    <name evidence="2" type="ORF">BN2614_LOCUS1</name>
</gene>
<keyword evidence="3" id="KW-1185">Reference proteome</keyword>
<accession>A0A9X9M3Z9</accession>
<evidence type="ECO:0000313" key="2">
    <source>
        <dbReference type="EMBL" id="VCX31407.1"/>
    </source>
</evidence>
<dbReference type="Proteomes" id="UP000269945">
    <property type="component" value="Unassembled WGS sequence"/>
</dbReference>
<organism evidence="2 3">
    <name type="scientific">Gulo gulo</name>
    <name type="common">Wolverine</name>
    <name type="synonym">Gluton</name>
    <dbReference type="NCBI Taxonomy" id="48420"/>
    <lineage>
        <taxon>Eukaryota</taxon>
        <taxon>Metazoa</taxon>
        <taxon>Chordata</taxon>
        <taxon>Craniata</taxon>
        <taxon>Vertebrata</taxon>
        <taxon>Euteleostomi</taxon>
        <taxon>Mammalia</taxon>
        <taxon>Eutheria</taxon>
        <taxon>Laurasiatheria</taxon>
        <taxon>Carnivora</taxon>
        <taxon>Caniformia</taxon>
        <taxon>Musteloidea</taxon>
        <taxon>Mustelidae</taxon>
        <taxon>Guloninae</taxon>
        <taxon>Gulo</taxon>
    </lineage>
</organism>
<dbReference type="EMBL" id="CYRY02041244">
    <property type="protein sequence ID" value="VCX31407.1"/>
    <property type="molecule type" value="Genomic_DNA"/>
</dbReference>
<comment type="caution">
    <text evidence="2">The sequence shown here is derived from an EMBL/GenBank/DDBJ whole genome shotgun (WGS) entry which is preliminary data.</text>
</comment>
<protein>
    <submittedName>
        <fullName evidence="2">Uncharacterized protein</fullName>
    </submittedName>
</protein>
<feature type="compositionally biased region" description="Polar residues" evidence="1">
    <location>
        <begin position="29"/>
        <end position="39"/>
    </location>
</feature>
<feature type="region of interest" description="Disordered" evidence="1">
    <location>
        <begin position="1"/>
        <end position="39"/>
    </location>
</feature>
<proteinExistence type="predicted"/>